<dbReference type="AlphaFoldDB" id="A0A6A5BKI6"/>
<evidence type="ECO:0000313" key="2">
    <source>
        <dbReference type="EMBL" id="KAF0975406.1"/>
    </source>
</evidence>
<gene>
    <name evidence="2" type="ORF">FDP41_005400</name>
</gene>
<comment type="caution">
    <text evidence="2">The sequence shown here is derived from an EMBL/GenBank/DDBJ whole genome shotgun (WGS) entry which is preliminary data.</text>
</comment>
<name>A0A6A5BKI6_NAEFO</name>
<dbReference type="RefSeq" id="XP_044560119.1">
    <property type="nucleotide sequence ID" value="XM_044708921.1"/>
</dbReference>
<feature type="region of interest" description="Disordered" evidence="1">
    <location>
        <begin position="1"/>
        <end position="57"/>
    </location>
</feature>
<reference evidence="2 3" key="1">
    <citation type="journal article" date="2019" name="Sci. Rep.">
        <title>Nanopore sequencing improves the draft genome of the human pathogenic amoeba Naegleria fowleri.</title>
        <authorList>
            <person name="Liechti N."/>
            <person name="Schurch N."/>
            <person name="Bruggmann R."/>
            <person name="Wittwer M."/>
        </authorList>
    </citation>
    <scope>NUCLEOTIDE SEQUENCE [LARGE SCALE GENOMIC DNA]</scope>
    <source>
        <strain evidence="2 3">ATCC 30894</strain>
    </source>
</reference>
<protein>
    <submittedName>
        <fullName evidence="2">Uncharacterized protein</fullName>
    </submittedName>
</protein>
<dbReference type="OMA" id="DIMEDSY"/>
<keyword evidence="3" id="KW-1185">Reference proteome</keyword>
<accession>A0A6A5BKI6</accession>
<dbReference type="Proteomes" id="UP000444721">
    <property type="component" value="Unassembled WGS sequence"/>
</dbReference>
<dbReference type="GeneID" id="68112618"/>
<dbReference type="EMBL" id="VFQX01000044">
    <property type="protein sequence ID" value="KAF0975406.1"/>
    <property type="molecule type" value="Genomic_DNA"/>
</dbReference>
<dbReference type="VEuPathDB" id="AmoebaDB:FDP41_005400"/>
<feature type="compositionally biased region" description="Polar residues" evidence="1">
    <location>
        <begin position="10"/>
        <end position="27"/>
    </location>
</feature>
<organism evidence="2 3">
    <name type="scientific">Naegleria fowleri</name>
    <name type="common">Brain eating amoeba</name>
    <dbReference type="NCBI Taxonomy" id="5763"/>
    <lineage>
        <taxon>Eukaryota</taxon>
        <taxon>Discoba</taxon>
        <taxon>Heterolobosea</taxon>
        <taxon>Tetramitia</taxon>
        <taxon>Eutetramitia</taxon>
        <taxon>Vahlkampfiidae</taxon>
        <taxon>Naegleria</taxon>
    </lineage>
</organism>
<dbReference type="OrthoDB" id="10325676at2759"/>
<dbReference type="VEuPathDB" id="AmoebaDB:NF0014990"/>
<proteinExistence type="predicted"/>
<evidence type="ECO:0000313" key="3">
    <source>
        <dbReference type="Proteomes" id="UP000444721"/>
    </source>
</evidence>
<sequence>MKQDDAPKSVITNSRSETIIVGSSETPKTSHHKSHDDSTTTTTTTKENKSSSPITYSQHRAYAADKHKYQIIDPDYKRPKVFELWEKFSLCHFVRMPSSTFTLNNSEEQSSESKPPCRGIYRRITDLMEDSYFLYHHYTKSKNKD</sequence>
<evidence type="ECO:0000256" key="1">
    <source>
        <dbReference type="SAM" id="MobiDB-lite"/>
    </source>
</evidence>